<comment type="caution">
    <text evidence="3">The sequence shown here is derived from an EMBL/GenBank/DDBJ whole genome shotgun (WGS) entry which is preliminary data.</text>
</comment>
<keyword evidence="4" id="KW-1185">Reference proteome</keyword>
<name>A0ABS9QRU5_9GAMM</name>
<feature type="domain" description="DUF4097" evidence="2">
    <location>
        <begin position="42"/>
        <end position="217"/>
    </location>
</feature>
<keyword evidence="1" id="KW-0732">Signal</keyword>
<evidence type="ECO:0000313" key="3">
    <source>
        <dbReference type="EMBL" id="MCG9963065.1"/>
    </source>
</evidence>
<proteinExistence type="predicted"/>
<protein>
    <submittedName>
        <fullName evidence="3">DUF4097 family beta strand repeat protein</fullName>
    </submittedName>
</protein>
<dbReference type="Pfam" id="PF13349">
    <property type="entry name" value="DUF4097"/>
    <property type="match status" value="1"/>
</dbReference>
<reference evidence="3 4" key="1">
    <citation type="submission" date="2020-08" db="EMBL/GenBank/DDBJ databases">
        <title>Whole genome sequence of Shewanella sp strain PS-2.</title>
        <authorList>
            <person name="Das S.K."/>
        </authorList>
    </citation>
    <scope>NUCLEOTIDE SEQUENCE [LARGE SCALE GENOMIC DNA]</scope>
    <source>
        <strain evidence="3 4">PS-2</strain>
    </source>
</reference>
<evidence type="ECO:0000313" key="4">
    <source>
        <dbReference type="Proteomes" id="UP000829384"/>
    </source>
</evidence>
<evidence type="ECO:0000256" key="1">
    <source>
        <dbReference type="SAM" id="SignalP"/>
    </source>
</evidence>
<dbReference type="EMBL" id="JACSDI010000001">
    <property type="protein sequence ID" value="MCG9963065.1"/>
    <property type="molecule type" value="Genomic_DNA"/>
</dbReference>
<organism evidence="3 4">
    <name type="scientific">Shewanella cutis</name>
    <dbReference type="NCBI Taxonomy" id="2766780"/>
    <lineage>
        <taxon>Bacteria</taxon>
        <taxon>Pseudomonadati</taxon>
        <taxon>Pseudomonadota</taxon>
        <taxon>Gammaproteobacteria</taxon>
        <taxon>Alteromonadales</taxon>
        <taxon>Shewanellaceae</taxon>
        <taxon>Shewanella</taxon>
    </lineage>
</organism>
<dbReference type="Proteomes" id="UP000829384">
    <property type="component" value="Unassembled WGS sequence"/>
</dbReference>
<sequence>MSHFTLKKTSLLVSTLYLGLMGNAFAAESVDKQMSIGTDTLLQIKVQRGEVQIQSWDKNEVSVTGTLDELSEGFVFEQKGNNLNIEDKMPRHYNGSDNNGSKLTIKVPKTVKLSADTVSANLQMSQTQGELELNTVSGNITADNLGGSPTLHTVSGNIITKGLTGKVMLDTVSGEIKDAESKGEIKYRLVSGDLNSQTLADKVKVEQVSGEVKGDFKTAKEVNVRTVSGDTQVSLAKTFAKANLESVSGDMMVSFTDTPDASFELNGGPGGKIKNGLSQDVPQKQKYVQNESLSFQTGSGSASVKMDTISGNLILKKQ</sequence>
<evidence type="ECO:0000259" key="2">
    <source>
        <dbReference type="Pfam" id="PF13349"/>
    </source>
</evidence>
<accession>A0ABS9QRU5</accession>
<gene>
    <name evidence="3" type="ORF">H9J30_03870</name>
</gene>
<feature type="signal peptide" evidence="1">
    <location>
        <begin position="1"/>
        <end position="26"/>
    </location>
</feature>
<dbReference type="InterPro" id="IPR025164">
    <property type="entry name" value="Toastrack_DUF4097"/>
</dbReference>
<dbReference type="RefSeq" id="WP_240129765.1">
    <property type="nucleotide sequence ID" value="NZ_JACSDI010000001.1"/>
</dbReference>
<feature type="chain" id="PRO_5045602560" evidence="1">
    <location>
        <begin position="27"/>
        <end position="318"/>
    </location>
</feature>